<gene>
    <name evidence="2" type="ORF">HYDPIDRAFT_138963</name>
</gene>
<evidence type="ECO:0000313" key="2">
    <source>
        <dbReference type="EMBL" id="KIJ60502.1"/>
    </source>
</evidence>
<evidence type="ECO:0008006" key="4">
    <source>
        <dbReference type="Google" id="ProtNLM"/>
    </source>
</evidence>
<reference evidence="2 3" key="1">
    <citation type="submission" date="2014-04" db="EMBL/GenBank/DDBJ databases">
        <title>Evolutionary Origins and Diversification of the Mycorrhizal Mutualists.</title>
        <authorList>
            <consortium name="DOE Joint Genome Institute"/>
            <consortium name="Mycorrhizal Genomics Consortium"/>
            <person name="Kohler A."/>
            <person name="Kuo A."/>
            <person name="Nagy L.G."/>
            <person name="Floudas D."/>
            <person name="Copeland A."/>
            <person name="Barry K.W."/>
            <person name="Cichocki N."/>
            <person name="Veneault-Fourrey C."/>
            <person name="LaButti K."/>
            <person name="Lindquist E.A."/>
            <person name="Lipzen A."/>
            <person name="Lundell T."/>
            <person name="Morin E."/>
            <person name="Murat C."/>
            <person name="Riley R."/>
            <person name="Ohm R."/>
            <person name="Sun H."/>
            <person name="Tunlid A."/>
            <person name="Henrissat B."/>
            <person name="Grigoriev I.V."/>
            <person name="Hibbett D.S."/>
            <person name="Martin F."/>
        </authorList>
    </citation>
    <scope>NUCLEOTIDE SEQUENCE [LARGE SCALE GENOMIC DNA]</scope>
    <source>
        <strain evidence="2 3">MD-312</strain>
    </source>
</reference>
<dbReference type="OrthoDB" id="47375at2759"/>
<sequence length="337" mass="37562">MSKHHRQLGIASQVYMVSLLQRQDRREQMEFLSTIQGLAWAVIDAIPSTDPSVNHILDWVVKEREQLAERLETTIDASSNFRWPREIDAWSVNQGPLEGSGSDSWARKGPPSTKPKDPSNPAARPNLTCAAEDHSVPALMDKTPEWMVLSPAKISCWYSHVSAIRQFVDRTDAHIDDVAVILEDDIDMEMDTADRLSQVWTVLPAGWDIVFLGHCWSNESSYPALTRPSSHASPDNISSSSIEGATNLHPSFAPKCTHAYALSLSGARRLLQHLRYPPFAYSRALDQAYAWLIRSGRLRSYSVVPSVVVQRKTVSSDILPGMGSEWREGLQNGVFGS</sequence>
<proteinExistence type="predicted"/>
<evidence type="ECO:0000256" key="1">
    <source>
        <dbReference type="SAM" id="MobiDB-lite"/>
    </source>
</evidence>
<dbReference type="HOGENOM" id="CLU_040950_0_0_1"/>
<name>A0A0C9WB25_9AGAM</name>
<evidence type="ECO:0000313" key="3">
    <source>
        <dbReference type="Proteomes" id="UP000053820"/>
    </source>
</evidence>
<protein>
    <recommendedName>
        <fullName evidence="4">Glycosyltransferase family 25 protein</fullName>
    </recommendedName>
</protein>
<accession>A0A0C9WB25</accession>
<dbReference type="EMBL" id="KN839871">
    <property type="protein sequence ID" value="KIJ60502.1"/>
    <property type="molecule type" value="Genomic_DNA"/>
</dbReference>
<dbReference type="Proteomes" id="UP000053820">
    <property type="component" value="Unassembled WGS sequence"/>
</dbReference>
<keyword evidence="3" id="KW-1185">Reference proteome</keyword>
<dbReference type="AlphaFoldDB" id="A0A0C9WB25"/>
<organism evidence="2 3">
    <name type="scientific">Hydnomerulius pinastri MD-312</name>
    <dbReference type="NCBI Taxonomy" id="994086"/>
    <lineage>
        <taxon>Eukaryota</taxon>
        <taxon>Fungi</taxon>
        <taxon>Dikarya</taxon>
        <taxon>Basidiomycota</taxon>
        <taxon>Agaricomycotina</taxon>
        <taxon>Agaricomycetes</taxon>
        <taxon>Agaricomycetidae</taxon>
        <taxon>Boletales</taxon>
        <taxon>Boletales incertae sedis</taxon>
        <taxon>Leucogyrophana</taxon>
    </lineage>
</organism>
<feature type="region of interest" description="Disordered" evidence="1">
    <location>
        <begin position="92"/>
        <end position="127"/>
    </location>
</feature>